<keyword evidence="6" id="KW-1185">Reference proteome</keyword>
<feature type="repeat" description="TPR" evidence="3">
    <location>
        <begin position="405"/>
        <end position="438"/>
    </location>
</feature>
<dbReference type="PROSITE" id="PS50005">
    <property type="entry name" value="TPR"/>
    <property type="match status" value="7"/>
</dbReference>
<feature type="compositionally biased region" description="Basic and acidic residues" evidence="4">
    <location>
        <begin position="1123"/>
        <end position="1141"/>
    </location>
</feature>
<feature type="repeat" description="TPR" evidence="3">
    <location>
        <begin position="586"/>
        <end position="619"/>
    </location>
</feature>
<feature type="compositionally biased region" description="Basic and acidic residues" evidence="4">
    <location>
        <begin position="486"/>
        <end position="507"/>
    </location>
</feature>
<feature type="repeat" description="TPR" evidence="3">
    <location>
        <begin position="811"/>
        <end position="844"/>
    </location>
</feature>
<feature type="compositionally biased region" description="Basic and acidic residues" evidence="4">
    <location>
        <begin position="1063"/>
        <end position="1080"/>
    </location>
</feature>
<name>A0ABQ8XHY6_9EUKA</name>
<gene>
    <name evidence="5" type="ORF">M0813_06288</name>
</gene>
<evidence type="ECO:0000256" key="3">
    <source>
        <dbReference type="PROSITE-ProRule" id="PRU00339"/>
    </source>
</evidence>
<sequence length="1168" mass="136370">MSDFSFETEQNVEIISIPLRTSEDVVEIPVNELPEDSEEVIDVLRDELPPLSIWHRIALEYHRKGDEQEFLKIMNVACHEVLDQYTDTTMKTLISNTLGAYYTQKASKTTDQESRNDYFRKAASYYNISDNIDMSIGSTFIGKGFLMLKQNDINRADGRFKAARGSDNNSIPAILGKACTLFNSRKYNESLELYKQAIRRHPTCQVDIRIGLAHCYYRLGMNMMSVKCFQRVLELEPNNAEAYVGLSILAYNGYTPELENRSKTENDLNGGKSEIEIKKERSQKKMKLLQKAYSLNKEHTVVLMNFAEWYFYKKRYDRVKIICDTVYEKTKNDEIKAESCYILGRSYHSQGLFEEAEKSYLGATKFSPKHSLARFRLGQIYIKNRNYKGAIKEFEEVIQIAPENYDAIKMLGILYSFINKRAEAQKYLTDATRISPNDPENWVELGSVLELTNPKKALEYYLKAVQIWETIDENTLDEDDDEDEKEKEKEKEKQKMNIEKNKENENENEKEDEETEKEKEQEQKLLKKEERRKKAILKKRKKIPFEVWNNIGSLRQILEDYDGALEAYKNALLSSGEESKTSERNTTVYYNMARLYEQESLFNQAEEIYLEILKEHPNYVDCYFRLGAIDEQRGNFDKAEEKYTTVVKEIDKNNTNAWTLIANLHLKKNNINSALEKFNHARVVHNSNNKDTYSLISIGNVYYSLASFDLKKDRHLSKFILQHQRAIGFFKKALEYEVSNIYAAHGIGVCLASLGYLDEAREIFIKVLETAENFPDVRINLAHLNLVQGQFTNSIKLYQNSSSKFFFDKNSRLLFYISRAHFQNKKFNEALIYIQKVLHLNPKDKVSWFNLAVIQKKYVSSTLKKEKTLKELKRAQKMLKQAIENFEYLLKLDPKELGFYHIDAIKDQIKTCEKLKPLIKNKIVAAKKNEKLLETRRKRDYEMELLRQQQEREEQEKIKRELEEKQRKTEEIAKQTRERFDRLKSQWVSHMGKRNDDEDADDLEIVSDNEKRKRKRKKEKKKKKKISSDSGSSSSSSSDSDSSGSSSGSQVSSFSDSSSNNEKPGETINDKEAGKNKEKDNSDDDEMEFRIEDNSDHDEQKKKDDNNEKDKDNVKENDDDDDEKKKKENVGDDDEKKKENNVDDEDKDNGNDDDIENDPEFKDLLGED</sequence>
<dbReference type="InterPro" id="IPR019734">
    <property type="entry name" value="TPR_rpt"/>
</dbReference>
<dbReference type="InterPro" id="IPR011990">
    <property type="entry name" value="TPR-like_helical_dom_sf"/>
</dbReference>
<dbReference type="Pfam" id="PF13181">
    <property type="entry name" value="TPR_8"/>
    <property type="match status" value="3"/>
</dbReference>
<reference evidence="5" key="1">
    <citation type="submission" date="2022-08" db="EMBL/GenBank/DDBJ databases">
        <title>Novel sulfate-reducing endosymbionts in the free-living metamonad Anaeramoeba.</title>
        <authorList>
            <person name="Jerlstrom-Hultqvist J."/>
            <person name="Cepicka I."/>
            <person name="Gallot-Lavallee L."/>
            <person name="Salas-Leiva D."/>
            <person name="Curtis B.A."/>
            <person name="Zahonova K."/>
            <person name="Pipaliya S."/>
            <person name="Dacks J."/>
            <person name="Roger A.J."/>
        </authorList>
    </citation>
    <scope>NUCLEOTIDE SEQUENCE</scope>
    <source>
        <strain evidence="5">Schooner1</strain>
    </source>
</reference>
<feature type="repeat" description="TPR" evidence="3">
    <location>
        <begin position="337"/>
        <end position="370"/>
    </location>
</feature>
<dbReference type="SMART" id="SM00028">
    <property type="entry name" value="TPR"/>
    <property type="match status" value="13"/>
</dbReference>
<evidence type="ECO:0000256" key="2">
    <source>
        <dbReference type="ARBA" id="ARBA00022803"/>
    </source>
</evidence>
<feature type="compositionally biased region" description="Acidic residues" evidence="4">
    <location>
        <begin position="476"/>
        <end position="485"/>
    </location>
</feature>
<feature type="repeat" description="TPR" evidence="3">
    <location>
        <begin position="206"/>
        <end position="239"/>
    </location>
</feature>
<feature type="region of interest" description="Disordered" evidence="4">
    <location>
        <begin position="476"/>
        <end position="525"/>
    </location>
</feature>
<dbReference type="Pfam" id="PF13432">
    <property type="entry name" value="TPR_16"/>
    <property type="match status" value="1"/>
</dbReference>
<feature type="compositionally biased region" description="Low complexity" evidence="4">
    <location>
        <begin position="1028"/>
        <end position="1062"/>
    </location>
</feature>
<feature type="compositionally biased region" description="Acidic residues" evidence="4">
    <location>
        <begin position="1142"/>
        <end position="1158"/>
    </location>
</feature>
<dbReference type="Pfam" id="PF14559">
    <property type="entry name" value="TPR_19"/>
    <property type="match status" value="1"/>
</dbReference>
<feature type="region of interest" description="Disordered" evidence="4">
    <location>
        <begin position="1004"/>
        <end position="1168"/>
    </location>
</feature>
<feature type="repeat" description="TPR" evidence="3">
    <location>
        <begin position="371"/>
        <end position="404"/>
    </location>
</feature>
<keyword evidence="1" id="KW-0677">Repeat</keyword>
<feature type="repeat" description="TPR" evidence="3">
    <location>
        <begin position="545"/>
        <end position="578"/>
    </location>
</feature>
<feature type="compositionally biased region" description="Basic and acidic residues" evidence="4">
    <location>
        <begin position="1088"/>
        <end position="1116"/>
    </location>
</feature>
<comment type="caution">
    <text evidence="5">The sequence shown here is derived from an EMBL/GenBank/DDBJ whole genome shotgun (WGS) entry which is preliminary data.</text>
</comment>
<dbReference type="Proteomes" id="UP001150062">
    <property type="component" value="Unassembled WGS sequence"/>
</dbReference>
<keyword evidence="2 3" id="KW-0802">TPR repeat</keyword>
<proteinExistence type="predicted"/>
<dbReference type="PROSITE" id="PS50293">
    <property type="entry name" value="TPR_REGION"/>
    <property type="match status" value="1"/>
</dbReference>
<evidence type="ECO:0000313" key="6">
    <source>
        <dbReference type="Proteomes" id="UP001150062"/>
    </source>
</evidence>
<feature type="compositionally biased region" description="Basic and acidic residues" evidence="4">
    <location>
        <begin position="516"/>
        <end position="525"/>
    </location>
</feature>
<evidence type="ECO:0000313" key="5">
    <source>
        <dbReference type="EMBL" id="KAJ6230909.1"/>
    </source>
</evidence>
<accession>A0ABQ8XHY6</accession>
<dbReference type="PANTHER" id="PTHR14027">
    <property type="entry name" value="RNA POLYMERASE-ASSOCIATED PROTEIN CTR9"/>
    <property type="match status" value="1"/>
</dbReference>
<dbReference type="PANTHER" id="PTHR14027:SF2">
    <property type="entry name" value="RNA POLYMERASE-ASSOCIATED PROTEIN CTR9 HOMOLOG"/>
    <property type="match status" value="1"/>
</dbReference>
<evidence type="ECO:0000256" key="1">
    <source>
        <dbReference type="ARBA" id="ARBA00022737"/>
    </source>
</evidence>
<dbReference type="Gene3D" id="1.25.40.10">
    <property type="entry name" value="Tetratricopeptide repeat domain"/>
    <property type="match status" value="4"/>
</dbReference>
<dbReference type="EMBL" id="JAOAOG010000307">
    <property type="protein sequence ID" value="KAJ6230909.1"/>
    <property type="molecule type" value="Genomic_DNA"/>
</dbReference>
<feature type="compositionally biased region" description="Basic and acidic residues" evidence="4">
    <location>
        <begin position="1159"/>
        <end position="1168"/>
    </location>
</feature>
<dbReference type="SUPFAM" id="SSF81901">
    <property type="entry name" value="HCP-like"/>
    <property type="match status" value="1"/>
</dbReference>
<organism evidence="5 6">
    <name type="scientific">Anaeramoeba flamelloides</name>
    <dbReference type="NCBI Taxonomy" id="1746091"/>
    <lineage>
        <taxon>Eukaryota</taxon>
        <taxon>Metamonada</taxon>
        <taxon>Anaeramoebidae</taxon>
        <taxon>Anaeramoeba</taxon>
    </lineage>
</organism>
<feature type="compositionally biased region" description="Basic residues" evidence="4">
    <location>
        <begin position="1012"/>
        <end position="1025"/>
    </location>
</feature>
<evidence type="ECO:0000256" key="4">
    <source>
        <dbReference type="SAM" id="MobiDB-lite"/>
    </source>
</evidence>
<dbReference type="SUPFAM" id="SSF48452">
    <property type="entry name" value="TPR-like"/>
    <property type="match status" value="2"/>
</dbReference>
<dbReference type="InterPro" id="IPR031101">
    <property type="entry name" value="Ctr9"/>
</dbReference>
<protein>
    <submittedName>
        <fullName evidence="5">RNA polymerase-associated protein ctr9</fullName>
    </submittedName>
</protein>